<evidence type="ECO:0000256" key="1">
    <source>
        <dbReference type="SAM" id="Phobius"/>
    </source>
</evidence>
<feature type="transmembrane region" description="Helical" evidence="1">
    <location>
        <begin position="30"/>
        <end position="48"/>
    </location>
</feature>
<dbReference type="RefSeq" id="XP_009852351.1">
    <property type="nucleotide sequence ID" value="XM_009854049.1"/>
</dbReference>
<dbReference type="EMBL" id="GL891305">
    <property type="protein sequence ID" value="EGO56786.1"/>
    <property type="molecule type" value="Genomic_DNA"/>
</dbReference>
<proteinExistence type="predicted"/>
<dbReference type="VEuPathDB" id="FungiDB:NEUTE1DRAFT_102051"/>
<keyword evidence="1" id="KW-0472">Membrane</keyword>
<dbReference type="AlphaFoldDB" id="F8MR06"/>
<organism evidence="2 3">
    <name type="scientific">Neurospora tetrasperma (strain FGSC 2508 / ATCC MYA-4615 / P0657)</name>
    <dbReference type="NCBI Taxonomy" id="510951"/>
    <lineage>
        <taxon>Eukaryota</taxon>
        <taxon>Fungi</taxon>
        <taxon>Dikarya</taxon>
        <taxon>Ascomycota</taxon>
        <taxon>Pezizomycotina</taxon>
        <taxon>Sordariomycetes</taxon>
        <taxon>Sordariomycetidae</taxon>
        <taxon>Sordariales</taxon>
        <taxon>Sordariaceae</taxon>
        <taxon>Neurospora</taxon>
    </lineage>
</organism>
<reference evidence="3" key="1">
    <citation type="journal article" date="2011" name="Genetics">
        <title>Massive changes in genome architecture accompany the transition to self-fertility in the filamentous fungus Neurospora tetrasperma.</title>
        <authorList>
            <person name="Ellison C.E."/>
            <person name="Stajich J.E."/>
            <person name="Jacobson D.J."/>
            <person name="Natvig D.O."/>
            <person name="Lapidus A."/>
            <person name="Foster B."/>
            <person name="Aerts A."/>
            <person name="Riley R."/>
            <person name="Lindquist E.A."/>
            <person name="Grigoriev I.V."/>
            <person name="Taylor J.W."/>
        </authorList>
    </citation>
    <scope>NUCLEOTIDE SEQUENCE [LARGE SCALE GENOMIC DNA]</scope>
    <source>
        <strain evidence="3">FGSC 2508 / P0657</strain>
    </source>
</reference>
<dbReference type="GeneID" id="20821852"/>
<evidence type="ECO:0000313" key="2">
    <source>
        <dbReference type="EMBL" id="EGO56786.1"/>
    </source>
</evidence>
<name>F8MR06_NEUT8</name>
<accession>F8MR06</accession>
<keyword evidence="1" id="KW-0812">Transmembrane</keyword>
<sequence>MIFHHVTPSRVSAPFRYPSWVELIAKKIPFCPFSILVPGLCLFLAYAYSCDMHKTPVHNDVAGFRCMTDINCGGNPTGWIYVQPNTGPGERRRTEGVCLGRHRDSTPRPLWLFGRR</sequence>
<protein>
    <submittedName>
        <fullName evidence="2">Uncharacterized protein</fullName>
    </submittedName>
</protein>
<dbReference type="HOGENOM" id="CLU_2097500_0_0_1"/>
<keyword evidence="1" id="KW-1133">Transmembrane helix</keyword>
<dbReference type="KEGG" id="nte:NEUTE1DRAFT102051"/>
<evidence type="ECO:0000313" key="3">
    <source>
        <dbReference type="Proteomes" id="UP000008065"/>
    </source>
</evidence>
<dbReference type="Proteomes" id="UP000008065">
    <property type="component" value="Unassembled WGS sequence"/>
</dbReference>
<keyword evidence="3" id="KW-1185">Reference proteome</keyword>
<gene>
    <name evidence="2" type="ORF">NEUTE1DRAFT_102051</name>
</gene>